<feature type="compositionally biased region" description="Basic and acidic residues" evidence="1">
    <location>
        <begin position="66"/>
        <end position="75"/>
    </location>
</feature>
<keyword evidence="3" id="KW-1185">Reference proteome</keyword>
<sequence length="138" mass="16326">MDTDRERHRARETAANTICFIMHKSLGNKTHPMKKKINSPVVEKRNKAPAEEQRTSTSRGSKKQQRNKEPAMREEMRAKNQFVCVAKKVKEQLRRTFWLKKLKISTFSFAQKHFKEVKNLTPNEVCSSLLFTQKHFYM</sequence>
<dbReference type="EMBL" id="CM017713">
    <property type="protein sequence ID" value="TYG37188.1"/>
    <property type="molecule type" value="Genomic_DNA"/>
</dbReference>
<evidence type="ECO:0000313" key="2">
    <source>
        <dbReference type="EMBL" id="TYG37188.1"/>
    </source>
</evidence>
<evidence type="ECO:0000256" key="1">
    <source>
        <dbReference type="SAM" id="MobiDB-lite"/>
    </source>
</evidence>
<evidence type="ECO:0000313" key="3">
    <source>
        <dbReference type="Proteomes" id="UP000323506"/>
    </source>
</evidence>
<proteinExistence type="predicted"/>
<feature type="region of interest" description="Disordered" evidence="1">
    <location>
        <begin position="26"/>
        <end position="75"/>
    </location>
</feature>
<dbReference type="EMBL" id="CM017713">
    <property type="protein sequence ID" value="TYG37187.1"/>
    <property type="molecule type" value="Genomic_DNA"/>
</dbReference>
<organism evidence="2 3">
    <name type="scientific">Gossypium darwinii</name>
    <name type="common">Darwin's cotton</name>
    <name type="synonym">Gossypium barbadense var. darwinii</name>
    <dbReference type="NCBI Taxonomy" id="34276"/>
    <lineage>
        <taxon>Eukaryota</taxon>
        <taxon>Viridiplantae</taxon>
        <taxon>Streptophyta</taxon>
        <taxon>Embryophyta</taxon>
        <taxon>Tracheophyta</taxon>
        <taxon>Spermatophyta</taxon>
        <taxon>Magnoliopsida</taxon>
        <taxon>eudicotyledons</taxon>
        <taxon>Gunneridae</taxon>
        <taxon>Pentapetalae</taxon>
        <taxon>rosids</taxon>
        <taxon>malvids</taxon>
        <taxon>Malvales</taxon>
        <taxon>Malvaceae</taxon>
        <taxon>Malvoideae</taxon>
        <taxon>Gossypium</taxon>
    </lineage>
</organism>
<accession>A0A5D1ZZX4</accession>
<dbReference type="EMBL" id="CM017713">
    <property type="protein sequence ID" value="TYG37189.1"/>
    <property type="molecule type" value="Genomic_DNA"/>
</dbReference>
<dbReference type="AlphaFoldDB" id="A0A5D1ZZX4"/>
<gene>
    <name evidence="2" type="ORF">ES288_D13G121800v1</name>
</gene>
<protein>
    <submittedName>
        <fullName evidence="2">Uncharacterized protein</fullName>
    </submittedName>
</protein>
<feature type="compositionally biased region" description="Basic and acidic residues" evidence="1">
    <location>
        <begin position="42"/>
        <end position="54"/>
    </location>
</feature>
<dbReference type="Proteomes" id="UP000323506">
    <property type="component" value="Chromosome D13"/>
</dbReference>
<name>A0A5D1ZZX4_GOSDA</name>
<reference evidence="2 3" key="1">
    <citation type="submission" date="2019-06" db="EMBL/GenBank/DDBJ databases">
        <title>WGS assembly of Gossypium darwinii.</title>
        <authorList>
            <person name="Chen Z.J."/>
            <person name="Sreedasyam A."/>
            <person name="Ando A."/>
            <person name="Song Q."/>
            <person name="De L."/>
            <person name="Hulse-Kemp A."/>
            <person name="Ding M."/>
            <person name="Ye W."/>
            <person name="Kirkbride R."/>
            <person name="Jenkins J."/>
            <person name="Plott C."/>
            <person name="Lovell J."/>
            <person name="Lin Y.-M."/>
            <person name="Vaughn R."/>
            <person name="Liu B."/>
            <person name="Li W."/>
            <person name="Simpson S."/>
            <person name="Scheffler B."/>
            <person name="Saski C."/>
            <person name="Grover C."/>
            <person name="Hu G."/>
            <person name="Conover J."/>
            <person name="Carlson J."/>
            <person name="Shu S."/>
            <person name="Boston L."/>
            <person name="Williams M."/>
            <person name="Peterson D."/>
            <person name="Mcgee K."/>
            <person name="Jones D."/>
            <person name="Wendel J."/>
            <person name="Stelly D."/>
            <person name="Grimwood J."/>
            <person name="Schmutz J."/>
        </authorList>
    </citation>
    <scope>NUCLEOTIDE SEQUENCE [LARGE SCALE GENOMIC DNA]</scope>
    <source>
        <strain evidence="2">1808015.09</strain>
    </source>
</reference>